<proteinExistence type="predicted"/>
<organism evidence="1 2">
    <name type="scientific">Pseudomonas reidholzensis</name>
    <dbReference type="NCBI Taxonomy" id="1785162"/>
    <lineage>
        <taxon>Bacteria</taxon>
        <taxon>Pseudomonadati</taxon>
        <taxon>Pseudomonadota</taxon>
        <taxon>Gammaproteobacteria</taxon>
        <taxon>Pseudomonadales</taxon>
        <taxon>Pseudomonadaceae</taxon>
        <taxon>Pseudomonas</taxon>
    </lineage>
</organism>
<reference evidence="2" key="1">
    <citation type="submission" date="2018-08" db="EMBL/GenBank/DDBJ databases">
        <authorList>
            <person name="Blom J."/>
        </authorList>
    </citation>
    <scope>NUCLEOTIDE SEQUENCE [LARGE SCALE GENOMIC DNA]</scope>
    <source>
        <strain evidence="2">CCOS 865</strain>
    </source>
</reference>
<dbReference type="PANTHER" id="PTHR35279">
    <property type="match status" value="1"/>
</dbReference>
<keyword evidence="2" id="KW-1185">Reference proteome</keyword>
<dbReference type="Gene3D" id="2.115.10.20">
    <property type="entry name" value="Glycosyl hydrolase domain, family 43"/>
    <property type="match status" value="2"/>
</dbReference>
<protein>
    <recommendedName>
        <fullName evidence="3">Glycosyl hydrolase family 32 N-terminal domain-containing protein</fullName>
    </recommendedName>
</protein>
<evidence type="ECO:0000313" key="1">
    <source>
        <dbReference type="EMBL" id="SYX89423.1"/>
    </source>
</evidence>
<dbReference type="SUPFAM" id="SSF75005">
    <property type="entry name" value="Arabinanase/levansucrase/invertase"/>
    <property type="match status" value="1"/>
</dbReference>
<sequence>MNWKKLGLVFTQDGTVAWRRNSALTPTPFLLNDNVIRVYAGFRDDEGISRIGYVDVDSRDPTQVIGVSAAPVLDRGRDGCFDDNGVILGDVVRDGDRLRMYYVGFQLVKRAKFLAFTGLAESTDGGETFQRVSEAPVLDRSIEGNTIRAVHTVLFEEGVWKIWYAVGDDWQMINGVPYPKYNIWYAQSADGKAFPANGVLCVDVEGDEYRIGRPSVYKTADGYMMFYTKGGTSGEDYFPGVAYSTDGVQWQRRDASFGLSLGEQGFDDRHLCYPRLVTAGHRTFCFYNGNNMGAEGFGVAELLEA</sequence>
<dbReference type="Proteomes" id="UP000263595">
    <property type="component" value="Unassembled WGS sequence"/>
</dbReference>
<dbReference type="InterPro" id="IPR023296">
    <property type="entry name" value="Glyco_hydro_beta-prop_sf"/>
</dbReference>
<name>A0A383RRN6_9PSED</name>
<dbReference type="EMBL" id="UNOZ01000013">
    <property type="protein sequence ID" value="SYX89423.1"/>
    <property type="molecule type" value="Genomic_DNA"/>
</dbReference>
<dbReference type="PANTHER" id="PTHR35279:SF1">
    <property type="entry name" value="ARABINANASE_LEVANSUCRASE_INVERTASE"/>
    <property type="match status" value="1"/>
</dbReference>
<dbReference type="RefSeq" id="WP_119139756.1">
    <property type="nucleotide sequence ID" value="NZ_CBCSFL010000048.1"/>
</dbReference>
<accession>A0A383RRN6</accession>
<evidence type="ECO:0008006" key="3">
    <source>
        <dbReference type="Google" id="ProtNLM"/>
    </source>
</evidence>
<gene>
    <name evidence="1" type="ORF">CCOS865_01676</name>
</gene>
<dbReference type="AlphaFoldDB" id="A0A383RRN6"/>
<evidence type="ECO:0000313" key="2">
    <source>
        <dbReference type="Proteomes" id="UP000263595"/>
    </source>
</evidence>
<dbReference type="OrthoDB" id="9801455at2"/>